<evidence type="ECO:0000259" key="8">
    <source>
        <dbReference type="Pfam" id="PF09335"/>
    </source>
</evidence>
<keyword evidence="5 7" id="KW-0472">Membrane</keyword>
<dbReference type="Proteomes" id="UP000494165">
    <property type="component" value="Unassembled WGS sequence"/>
</dbReference>
<evidence type="ECO:0000256" key="3">
    <source>
        <dbReference type="ARBA" id="ARBA00022729"/>
    </source>
</evidence>
<evidence type="ECO:0000256" key="1">
    <source>
        <dbReference type="ARBA" id="ARBA00004141"/>
    </source>
</evidence>
<comment type="subcellular location">
    <subcellularLocation>
        <location evidence="1">Membrane</location>
        <topology evidence="1">Multi-pass membrane protein</topology>
    </subcellularLocation>
</comment>
<evidence type="ECO:0000256" key="2">
    <source>
        <dbReference type="ARBA" id="ARBA00022692"/>
    </source>
</evidence>
<keyword evidence="10" id="KW-1185">Reference proteome</keyword>
<feature type="transmembrane region" description="Helical" evidence="7">
    <location>
        <begin position="210"/>
        <end position="233"/>
    </location>
</feature>
<sequence length="248" mass="28183">MEKIFFIIPILLIATGWLVFLTTLAPQVTMEKETRLQFPSNLQELQDLARLMSAYYTKNWFYVLILFGSAYLYKQSFMIPGSVLLNVLGGALFDLKIAFPLVCTLTGLGASFCFLLARYFGKDFIQNKFPNKIMWLQQQVEQNKERLPYYLLFLRLFPMSPNWLINVLSPLAGIPLPLFALTATIGLMPYNYVCVHSGKMLASLKSLDDLFSFSTLMQMAVIAIVALGPSMLIKKTSFAEQARRQKAD</sequence>
<feature type="transmembrane region" description="Helical" evidence="7">
    <location>
        <begin position="6"/>
        <end position="25"/>
    </location>
</feature>
<evidence type="ECO:0000256" key="7">
    <source>
        <dbReference type="SAM" id="Phobius"/>
    </source>
</evidence>
<dbReference type="InterPro" id="IPR045014">
    <property type="entry name" value="TM41A/B"/>
</dbReference>
<dbReference type="OrthoDB" id="3364966at2759"/>
<protein>
    <recommendedName>
        <fullName evidence="8">VTT domain-containing protein</fullName>
    </recommendedName>
</protein>
<feature type="transmembrane region" description="Helical" evidence="7">
    <location>
        <begin position="163"/>
        <end position="190"/>
    </location>
</feature>
<feature type="transmembrane region" description="Helical" evidence="7">
    <location>
        <begin position="97"/>
        <end position="120"/>
    </location>
</feature>
<gene>
    <name evidence="9" type="ORF">CLODIP_2_CD09983</name>
</gene>
<reference evidence="9 10" key="1">
    <citation type="submission" date="2020-04" db="EMBL/GenBank/DDBJ databases">
        <authorList>
            <person name="Alioto T."/>
            <person name="Alioto T."/>
            <person name="Gomez Garrido J."/>
        </authorList>
    </citation>
    <scope>NUCLEOTIDE SEQUENCE [LARGE SCALE GENOMIC DNA]</scope>
</reference>
<evidence type="ECO:0000256" key="4">
    <source>
        <dbReference type="ARBA" id="ARBA00022989"/>
    </source>
</evidence>
<accession>A0A8S1C681</accession>
<dbReference type="InterPro" id="IPR032816">
    <property type="entry name" value="VTT_dom"/>
</dbReference>
<keyword evidence="4 7" id="KW-1133">Transmembrane helix</keyword>
<evidence type="ECO:0000313" key="9">
    <source>
        <dbReference type="EMBL" id="CAB3363681.1"/>
    </source>
</evidence>
<evidence type="ECO:0000256" key="5">
    <source>
        <dbReference type="ARBA" id="ARBA00023136"/>
    </source>
</evidence>
<name>A0A8S1C681_9INSE</name>
<keyword evidence="3" id="KW-0732">Signal</keyword>
<dbReference type="PANTHER" id="PTHR43220:SF21">
    <property type="entry name" value="TRANSMEMBRANE PROTEIN 41A"/>
    <property type="match status" value="1"/>
</dbReference>
<dbReference type="GO" id="GO:0016020">
    <property type="term" value="C:membrane"/>
    <property type="evidence" value="ECO:0007669"/>
    <property type="project" value="UniProtKB-SubCell"/>
</dbReference>
<feature type="transmembrane region" description="Helical" evidence="7">
    <location>
        <begin position="60"/>
        <end position="77"/>
    </location>
</feature>
<comment type="caution">
    <text evidence="9">The sequence shown here is derived from an EMBL/GenBank/DDBJ whole genome shotgun (WGS) entry which is preliminary data.</text>
</comment>
<proteinExistence type="inferred from homology"/>
<evidence type="ECO:0000256" key="6">
    <source>
        <dbReference type="ARBA" id="ARBA00025797"/>
    </source>
</evidence>
<dbReference type="EMBL" id="CADEPI010000013">
    <property type="protein sequence ID" value="CAB3363681.1"/>
    <property type="molecule type" value="Genomic_DNA"/>
</dbReference>
<dbReference type="Pfam" id="PF09335">
    <property type="entry name" value="VTT_dom"/>
    <property type="match status" value="1"/>
</dbReference>
<dbReference type="AlphaFoldDB" id="A0A8S1C681"/>
<comment type="similarity">
    <text evidence="6">Belongs to the TMEM41 family.</text>
</comment>
<dbReference type="PANTHER" id="PTHR43220">
    <property type="match status" value="1"/>
</dbReference>
<evidence type="ECO:0000313" key="10">
    <source>
        <dbReference type="Proteomes" id="UP000494165"/>
    </source>
</evidence>
<keyword evidence="2 7" id="KW-0812">Transmembrane</keyword>
<organism evidence="9 10">
    <name type="scientific">Cloeon dipterum</name>
    <dbReference type="NCBI Taxonomy" id="197152"/>
    <lineage>
        <taxon>Eukaryota</taxon>
        <taxon>Metazoa</taxon>
        <taxon>Ecdysozoa</taxon>
        <taxon>Arthropoda</taxon>
        <taxon>Hexapoda</taxon>
        <taxon>Insecta</taxon>
        <taxon>Pterygota</taxon>
        <taxon>Palaeoptera</taxon>
        <taxon>Ephemeroptera</taxon>
        <taxon>Pisciforma</taxon>
        <taxon>Baetidae</taxon>
        <taxon>Cloeon</taxon>
    </lineage>
</organism>
<feature type="domain" description="VTT" evidence="8">
    <location>
        <begin position="79"/>
        <end position="199"/>
    </location>
</feature>